<keyword evidence="1" id="KW-0560">Oxidoreductase</keyword>
<accession>A0A7Z0GM65</accession>
<dbReference type="InterPro" id="IPR036922">
    <property type="entry name" value="Rieske_2Fe-2S_sf"/>
</dbReference>
<dbReference type="CDD" id="cd03529">
    <property type="entry name" value="Rieske_NirD"/>
    <property type="match status" value="1"/>
</dbReference>
<dbReference type="EMBL" id="JACCFY010000001">
    <property type="protein sequence ID" value="NYJ78539.1"/>
    <property type="molecule type" value="Genomic_DNA"/>
</dbReference>
<dbReference type="PANTHER" id="PTHR40562">
    <property type="match status" value="1"/>
</dbReference>
<dbReference type="RefSeq" id="WP_179541869.1">
    <property type="nucleotide sequence ID" value="NZ_BAAALL010000005.1"/>
</dbReference>
<dbReference type="InterPro" id="IPR017881">
    <property type="entry name" value="NirD"/>
</dbReference>
<dbReference type="GO" id="GO:0042128">
    <property type="term" value="P:nitrate assimilation"/>
    <property type="evidence" value="ECO:0007669"/>
    <property type="project" value="UniProtKB-KW"/>
</dbReference>
<evidence type="ECO:0000313" key="5">
    <source>
        <dbReference type="Proteomes" id="UP000535437"/>
    </source>
</evidence>
<feature type="domain" description="Rieske-like [2Fe-2S]" evidence="3">
    <location>
        <begin position="29"/>
        <end position="129"/>
    </location>
</feature>
<evidence type="ECO:0000256" key="2">
    <source>
        <dbReference type="ARBA" id="ARBA00023063"/>
    </source>
</evidence>
<proteinExistence type="predicted"/>
<dbReference type="NCBIfam" id="TIGR02378">
    <property type="entry name" value="nirD_assim_sml"/>
    <property type="match status" value="1"/>
</dbReference>
<dbReference type="GO" id="GO:0008942">
    <property type="term" value="F:nitrite reductase [NAD(P)H] activity"/>
    <property type="evidence" value="ECO:0007669"/>
    <property type="project" value="InterPro"/>
</dbReference>
<sequence length="131" mass="13787">MTTALHLTEEQAQRLGTAGGQAPEDRPHAVCRLGDLEPLWGEAALVDGAQVALIRVPGDHVYAVSQWDPVAKAHVMARGIVGTKGGRPTLASPIHKQVYDLETGRCLSEDGFALSVFAVAVDAEGLVHVTA</sequence>
<evidence type="ECO:0000313" key="4">
    <source>
        <dbReference type="EMBL" id="NYJ78539.1"/>
    </source>
</evidence>
<dbReference type="Gene3D" id="2.102.10.10">
    <property type="entry name" value="Rieske [2Fe-2S] iron-sulphur domain"/>
    <property type="match status" value="1"/>
</dbReference>
<organism evidence="4 5">
    <name type="scientific">Nesterenkonia xinjiangensis</name>
    <dbReference type="NCBI Taxonomy" id="225327"/>
    <lineage>
        <taxon>Bacteria</taxon>
        <taxon>Bacillati</taxon>
        <taxon>Actinomycetota</taxon>
        <taxon>Actinomycetes</taxon>
        <taxon>Micrococcales</taxon>
        <taxon>Micrococcaceae</taxon>
        <taxon>Nesterenkonia</taxon>
    </lineage>
</organism>
<dbReference type="AlphaFoldDB" id="A0A7Z0GM65"/>
<dbReference type="Proteomes" id="UP000535437">
    <property type="component" value="Unassembled WGS sequence"/>
</dbReference>
<keyword evidence="5" id="KW-1185">Reference proteome</keyword>
<name>A0A7Z0GM65_9MICC</name>
<evidence type="ECO:0000259" key="3">
    <source>
        <dbReference type="Pfam" id="PF13806"/>
    </source>
</evidence>
<keyword evidence="2" id="KW-0534">Nitrate assimilation</keyword>
<dbReference type="SUPFAM" id="SSF50022">
    <property type="entry name" value="ISP domain"/>
    <property type="match status" value="1"/>
</dbReference>
<dbReference type="InterPro" id="IPR012748">
    <property type="entry name" value="Rieske-like_NirD"/>
</dbReference>
<gene>
    <name evidence="4" type="ORF">HNR09_001950</name>
</gene>
<dbReference type="PANTHER" id="PTHR40562:SF1">
    <property type="entry name" value="NITRITE REDUCTASE (NADH) SMALL SUBUNIT"/>
    <property type="match status" value="1"/>
</dbReference>
<dbReference type="GO" id="GO:0051537">
    <property type="term" value="F:2 iron, 2 sulfur cluster binding"/>
    <property type="evidence" value="ECO:0007669"/>
    <property type="project" value="InterPro"/>
</dbReference>
<reference evidence="4 5" key="1">
    <citation type="submission" date="2020-07" db="EMBL/GenBank/DDBJ databases">
        <title>Sequencing the genomes of 1000 actinobacteria strains.</title>
        <authorList>
            <person name="Klenk H.-P."/>
        </authorList>
    </citation>
    <scope>NUCLEOTIDE SEQUENCE [LARGE SCALE GENOMIC DNA]</scope>
    <source>
        <strain evidence="4 5">DSM 15475</strain>
    </source>
</reference>
<dbReference type="PROSITE" id="PS51300">
    <property type="entry name" value="NIRD"/>
    <property type="match status" value="1"/>
</dbReference>
<evidence type="ECO:0000256" key="1">
    <source>
        <dbReference type="ARBA" id="ARBA00023002"/>
    </source>
</evidence>
<comment type="caution">
    <text evidence="4">The sequence shown here is derived from an EMBL/GenBank/DDBJ whole genome shotgun (WGS) entry which is preliminary data.</text>
</comment>
<dbReference type="Pfam" id="PF13806">
    <property type="entry name" value="Rieske_2"/>
    <property type="match status" value="1"/>
</dbReference>
<protein>
    <submittedName>
        <fullName evidence="4">NAD(P)H-dependent nitrite reductase small subunit</fullName>
    </submittedName>
</protein>